<sequence length="401" mass="43355">MAAAAFQRRRVDLDPDDRQAAAREHLGDARAHRPKPDYPDPAERSLSHARQSRRAAARPPRPGTTRGVRLGIFLLAARFPGQDDAAALARTVEAARTAERAGFDDVWLAEHHFMSYGVVPSATALAGHLLGLTRRIHVGTAVSVLSSQHPVALAEQAALLALVSGGRFRLGVGRGGPWRDLEVFGTGLARYEDGFAESLDLLLAWLGGPERLAWTGEHFRFREVPVVPRAAAPPPVAVACTSPETGKLAAERGLPMLLGMHVGDEEKAAAVARHGAPGLPHVSTHLAQVAGSRDEAVSLLLRDMPRWLGPGLDGYVPVDDRPRARRDPLEYTRHLCDLHPVGSPEECAESMIRTVRRTGIRHLILLVEGAGSDEATLQNITRLGEEVLPRVRTAVEDDRPA</sequence>
<feature type="region of interest" description="Disordered" evidence="3">
    <location>
        <begin position="1"/>
        <end position="64"/>
    </location>
</feature>
<dbReference type="PANTHER" id="PTHR30137:SF8">
    <property type="entry name" value="BLR5498 PROTEIN"/>
    <property type="match status" value="1"/>
</dbReference>
<accession>A0ABN3J557</accession>
<dbReference type="InterPro" id="IPR050766">
    <property type="entry name" value="Bact_Lucif_Oxidored"/>
</dbReference>
<dbReference type="SUPFAM" id="SSF51679">
    <property type="entry name" value="Bacterial luciferase-like"/>
    <property type="match status" value="1"/>
</dbReference>
<evidence type="ECO:0000313" key="6">
    <source>
        <dbReference type="Proteomes" id="UP001501231"/>
    </source>
</evidence>
<feature type="compositionally biased region" description="Basic and acidic residues" evidence="3">
    <location>
        <begin position="9"/>
        <end position="46"/>
    </location>
</feature>
<comment type="caution">
    <text evidence="5">The sequence shown here is derived from an EMBL/GenBank/DDBJ whole genome shotgun (WGS) entry which is preliminary data.</text>
</comment>
<protein>
    <submittedName>
        <fullName evidence="5">LLM class flavin-dependent oxidoreductase</fullName>
    </submittedName>
</protein>
<keyword evidence="6" id="KW-1185">Reference proteome</keyword>
<dbReference type="InterPro" id="IPR036661">
    <property type="entry name" value="Luciferase-like_sf"/>
</dbReference>
<evidence type="ECO:0000256" key="3">
    <source>
        <dbReference type="SAM" id="MobiDB-lite"/>
    </source>
</evidence>
<evidence type="ECO:0000256" key="2">
    <source>
        <dbReference type="ARBA" id="ARBA00023033"/>
    </source>
</evidence>
<dbReference type="Proteomes" id="UP001501231">
    <property type="component" value="Unassembled WGS sequence"/>
</dbReference>
<name>A0ABN3J557_9ACTN</name>
<organism evidence="5 6">
    <name type="scientific">Actinomadura vinacea</name>
    <dbReference type="NCBI Taxonomy" id="115336"/>
    <lineage>
        <taxon>Bacteria</taxon>
        <taxon>Bacillati</taxon>
        <taxon>Actinomycetota</taxon>
        <taxon>Actinomycetes</taxon>
        <taxon>Streptosporangiales</taxon>
        <taxon>Thermomonosporaceae</taxon>
        <taxon>Actinomadura</taxon>
    </lineage>
</organism>
<feature type="domain" description="Luciferase-like" evidence="4">
    <location>
        <begin position="69"/>
        <end position="362"/>
    </location>
</feature>
<dbReference type="Pfam" id="PF00296">
    <property type="entry name" value="Bac_luciferase"/>
    <property type="match status" value="1"/>
</dbReference>
<gene>
    <name evidence="5" type="ORF">GCM10010191_38020</name>
</gene>
<dbReference type="EMBL" id="BAAARW010000012">
    <property type="protein sequence ID" value="GAA2422590.1"/>
    <property type="molecule type" value="Genomic_DNA"/>
</dbReference>
<proteinExistence type="predicted"/>
<keyword evidence="1" id="KW-0560">Oxidoreductase</keyword>
<dbReference type="InterPro" id="IPR011251">
    <property type="entry name" value="Luciferase-like_dom"/>
</dbReference>
<reference evidence="5 6" key="1">
    <citation type="journal article" date="2019" name="Int. J. Syst. Evol. Microbiol.">
        <title>The Global Catalogue of Microorganisms (GCM) 10K type strain sequencing project: providing services to taxonomists for standard genome sequencing and annotation.</title>
        <authorList>
            <consortium name="The Broad Institute Genomics Platform"/>
            <consortium name="The Broad Institute Genome Sequencing Center for Infectious Disease"/>
            <person name="Wu L."/>
            <person name="Ma J."/>
        </authorList>
    </citation>
    <scope>NUCLEOTIDE SEQUENCE [LARGE SCALE GENOMIC DNA]</scope>
    <source>
        <strain evidence="5 6">JCM 3325</strain>
    </source>
</reference>
<evidence type="ECO:0000256" key="1">
    <source>
        <dbReference type="ARBA" id="ARBA00023002"/>
    </source>
</evidence>
<dbReference type="Gene3D" id="3.20.20.30">
    <property type="entry name" value="Luciferase-like domain"/>
    <property type="match status" value="1"/>
</dbReference>
<evidence type="ECO:0000313" key="5">
    <source>
        <dbReference type="EMBL" id="GAA2422590.1"/>
    </source>
</evidence>
<evidence type="ECO:0000259" key="4">
    <source>
        <dbReference type="Pfam" id="PF00296"/>
    </source>
</evidence>
<keyword evidence="2" id="KW-0503">Monooxygenase</keyword>
<dbReference type="PANTHER" id="PTHR30137">
    <property type="entry name" value="LUCIFERASE-LIKE MONOOXYGENASE"/>
    <property type="match status" value="1"/>
</dbReference>